<dbReference type="EMBL" id="LGST01000057">
    <property type="protein sequence ID" value="KND96256.1"/>
    <property type="molecule type" value="Genomic_DNA"/>
</dbReference>
<name>A0A0L0NQ29_CANAR</name>
<evidence type="ECO:0000313" key="1">
    <source>
        <dbReference type="EMBL" id="KND96256.1"/>
    </source>
</evidence>
<evidence type="ECO:0000313" key="2">
    <source>
        <dbReference type="Proteomes" id="UP000037122"/>
    </source>
</evidence>
<dbReference type="Proteomes" id="UP000037122">
    <property type="component" value="Unassembled WGS sequence"/>
</dbReference>
<dbReference type="VEuPathDB" id="FungiDB:QG37_07383"/>
<proteinExistence type="predicted"/>
<gene>
    <name evidence="1" type="ORF">QG37_07383</name>
</gene>
<dbReference type="AlphaFoldDB" id="A0A0L0NQ29"/>
<protein>
    <submittedName>
        <fullName evidence="1">Uncharacterized protein</fullName>
    </submittedName>
</protein>
<organism evidence="1 2">
    <name type="scientific">Candidozyma auris</name>
    <name type="common">Yeast</name>
    <name type="synonym">Candida auris</name>
    <dbReference type="NCBI Taxonomy" id="498019"/>
    <lineage>
        <taxon>Eukaryota</taxon>
        <taxon>Fungi</taxon>
        <taxon>Dikarya</taxon>
        <taxon>Ascomycota</taxon>
        <taxon>Saccharomycotina</taxon>
        <taxon>Pichiomycetes</taxon>
        <taxon>Metschnikowiaceae</taxon>
        <taxon>Candidozyma</taxon>
    </lineage>
</organism>
<accession>A0A0L0NQ29</accession>
<reference evidence="2" key="1">
    <citation type="journal article" date="2015" name="BMC Genomics">
        <title>Draft genome of a commonly misdiagnosed multidrug resistant pathogen Candida auris.</title>
        <authorList>
            <person name="Chatterjee S."/>
            <person name="Alampalli S.V."/>
            <person name="Nageshan R.K."/>
            <person name="Chettiar S.T."/>
            <person name="Joshi S."/>
            <person name="Tatu U.S."/>
        </authorList>
    </citation>
    <scope>NUCLEOTIDE SEQUENCE [LARGE SCALE GENOMIC DNA]</scope>
    <source>
        <strain evidence="2">6684</strain>
    </source>
</reference>
<comment type="caution">
    <text evidence="1">The sequence shown here is derived from an EMBL/GenBank/DDBJ whole genome shotgun (WGS) entry which is preliminary data.</text>
</comment>
<sequence>MEKEKVEGREEIEFELEEFIFDLALQMQSKVSSLLLP</sequence>